<name>W7TBQ5_9STRA</name>
<feature type="domain" description="FAS1" evidence="1">
    <location>
        <begin position="102"/>
        <end position="243"/>
    </location>
</feature>
<evidence type="ECO:0000313" key="2">
    <source>
        <dbReference type="EMBL" id="EWM20973.1"/>
    </source>
</evidence>
<dbReference type="InterPro" id="IPR036378">
    <property type="entry name" value="FAS1_dom_sf"/>
</dbReference>
<dbReference type="AlphaFoldDB" id="W7TBQ5"/>
<dbReference type="Pfam" id="PF02469">
    <property type="entry name" value="Fasciclin"/>
    <property type="match status" value="1"/>
</dbReference>
<dbReference type="GO" id="GO:0030198">
    <property type="term" value="P:extracellular matrix organization"/>
    <property type="evidence" value="ECO:0007669"/>
    <property type="project" value="TreeGrafter"/>
</dbReference>
<accession>W7TBQ5</accession>
<sequence length="254" mass="27080">MCFGSALATSACLQFYATHGKIQVASFFISSHSFILLLSPKQHIPLPYTMKFLATTLVALAAPALAFMPMARVPATPATALSAVIKAGGDYYPGQVDYGSSSIDVYETLKQTGKFNQLAKALEATGLDKALAQENGIFCLYAPTDEAFEKAGGVDKLLEDKAGLEEVLKYHVVKLFVKDKEHIRSFRLSNKATLQGGKVRVQVKANPDGESFVIFNNGEAQCVDGLSDIDAVNGHIHGISGILTPQAGGSIPVK</sequence>
<dbReference type="EMBL" id="AZIL01002711">
    <property type="protein sequence ID" value="EWM20973.1"/>
    <property type="molecule type" value="Genomic_DNA"/>
</dbReference>
<dbReference type="GO" id="GO:0005615">
    <property type="term" value="C:extracellular space"/>
    <property type="evidence" value="ECO:0007669"/>
    <property type="project" value="TreeGrafter"/>
</dbReference>
<proteinExistence type="predicted"/>
<dbReference type="Gene3D" id="2.30.180.10">
    <property type="entry name" value="FAS1 domain"/>
    <property type="match status" value="1"/>
</dbReference>
<dbReference type="GO" id="GO:0007155">
    <property type="term" value="P:cell adhesion"/>
    <property type="evidence" value="ECO:0007669"/>
    <property type="project" value="TreeGrafter"/>
</dbReference>
<reference evidence="2 3" key="1">
    <citation type="journal article" date="2014" name="Mol. Plant">
        <title>Chromosome Scale Genome Assembly and Transcriptome Profiling of Nannochloropsis gaditana in Nitrogen Depletion.</title>
        <authorList>
            <person name="Corteggiani Carpinelli E."/>
            <person name="Telatin A."/>
            <person name="Vitulo N."/>
            <person name="Forcato C."/>
            <person name="D'Angelo M."/>
            <person name="Schiavon R."/>
            <person name="Vezzi A."/>
            <person name="Giacometti G.M."/>
            <person name="Morosinotto T."/>
            <person name="Valle G."/>
        </authorList>
    </citation>
    <scope>NUCLEOTIDE SEQUENCE [LARGE SCALE GENOMIC DNA]</scope>
    <source>
        <strain evidence="2 3">B-31</strain>
    </source>
</reference>
<evidence type="ECO:0000313" key="3">
    <source>
        <dbReference type="Proteomes" id="UP000019335"/>
    </source>
</evidence>
<dbReference type="PROSITE" id="PS50213">
    <property type="entry name" value="FAS1"/>
    <property type="match status" value="1"/>
</dbReference>
<evidence type="ECO:0000259" key="1">
    <source>
        <dbReference type="PROSITE" id="PS50213"/>
    </source>
</evidence>
<comment type="caution">
    <text evidence="2">The sequence shown here is derived from an EMBL/GenBank/DDBJ whole genome shotgun (WGS) entry which is preliminary data.</text>
</comment>
<dbReference type="PANTHER" id="PTHR10900:SF114">
    <property type="entry name" value="FAS1 DOMAIN-CONTAINING PROTEIN"/>
    <property type="match status" value="1"/>
</dbReference>
<dbReference type="Proteomes" id="UP000019335">
    <property type="component" value="Unassembled WGS sequence"/>
</dbReference>
<dbReference type="InterPro" id="IPR050904">
    <property type="entry name" value="Adhesion/Biosynth-related"/>
</dbReference>
<keyword evidence="3" id="KW-1185">Reference proteome</keyword>
<dbReference type="SMART" id="SM00554">
    <property type="entry name" value="FAS1"/>
    <property type="match status" value="1"/>
</dbReference>
<organism evidence="2 3">
    <name type="scientific">Nannochloropsis gaditana</name>
    <dbReference type="NCBI Taxonomy" id="72520"/>
    <lineage>
        <taxon>Eukaryota</taxon>
        <taxon>Sar</taxon>
        <taxon>Stramenopiles</taxon>
        <taxon>Ochrophyta</taxon>
        <taxon>Eustigmatophyceae</taxon>
        <taxon>Eustigmatales</taxon>
        <taxon>Monodopsidaceae</taxon>
        <taxon>Nannochloropsis</taxon>
    </lineage>
</organism>
<dbReference type="PANTHER" id="PTHR10900">
    <property type="entry name" value="PERIOSTIN-RELATED"/>
    <property type="match status" value="1"/>
</dbReference>
<dbReference type="InterPro" id="IPR000782">
    <property type="entry name" value="FAS1_domain"/>
</dbReference>
<protein>
    <submittedName>
        <fullName evidence="2">FAS1 domain protein</fullName>
    </submittedName>
</protein>
<gene>
    <name evidence="2" type="ORF">Naga_100442g3</name>
</gene>
<dbReference type="GO" id="GO:0031012">
    <property type="term" value="C:extracellular matrix"/>
    <property type="evidence" value="ECO:0007669"/>
    <property type="project" value="TreeGrafter"/>
</dbReference>
<dbReference type="GO" id="GO:0050839">
    <property type="term" value="F:cell adhesion molecule binding"/>
    <property type="evidence" value="ECO:0007669"/>
    <property type="project" value="TreeGrafter"/>
</dbReference>
<dbReference type="SUPFAM" id="SSF82153">
    <property type="entry name" value="FAS1 domain"/>
    <property type="match status" value="1"/>
</dbReference>
<dbReference type="OrthoDB" id="286301at2759"/>